<dbReference type="EMBL" id="JASBAO010000001">
    <property type="protein sequence ID" value="MDI2091793.1"/>
    <property type="molecule type" value="Genomic_DNA"/>
</dbReference>
<evidence type="ECO:0000259" key="1">
    <source>
        <dbReference type="Pfam" id="PF13467"/>
    </source>
</evidence>
<feature type="domain" description="Ribbon-helix-helix" evidence="1">
    <location>
        <begin position="7"/>
        <end position="68"/>
    </location>
</feature>
<evidence type="ECO:0000313" key="2">
    <source>
        <dbReference type="EMBL" id="MDI2091793.1"/>
    </source>
</evidence>
<accession>A0ABT6Q3W0</accession>
<keyword evidence="3" id="KW-1185">Reference proteome</keyword>
<dbReference type="InterPro" id="IPR038268">
    <property type="entry name" value="RHH_sf"/>
</dbReference>
<evidence type="ECO:0000313" key="3">
    <source>
        <dbReference type="Proteomes" id="UP001431634"/>
    </source>
</evidence>
<dbReference type="Gene3D" id="1.10.3990.20">
    <property type="entry name" value="protein bp1543"/>
    <property type="match status" value="1"/>
</dbReference>
<protein>
    <submittedName>
        <fullName evidence="2">Ribbon-helix-helix domain-containing protein</fullName>
    </submittedName>
</protein>
<dbReference type="Pfam" id="PF13467">
    <property type="entry name" value="RHH_4"/>
    <property type="match status" value="1"/>
</dbReference>
<organism evidence="2 3">
    <name type="scientific">Commensalibacter oyaizuii</name>
    <dbReference type="NCBI Taxonomy" id="3043873"/>
    <lineage>
        <taxon>Bacteria</taxon>
        <taxon>Pseudomonadati</taxon>
        <taxon>Pseudomonadota</taxon>
        <taxon>Alphaproteobacteria</taxon>
        <taxon>Acetobacterales</taxon>
        <taxon>Acetobacteraceae</taxon>
    </lineage>
</organism>
<reference evidence="2" key="1">
    <citation type="submission" date="2023-05" db="EMBL/GenBank/DDBJ databases">
        <title>Whole genome sequence of Commensalibacter sp.</title>
        <authorList>
            <person name="Charoenyingcharoen P."/>
            <person name="Yukphan P."/>
        </authorList>
    </citation>
    <scope>NUCLEOTIDE SEQUENCE</scope>
    <source>
        <strain evidence="2">TBRC 16381</strain>
    </source>
</reference>
<dbReference type="InterPro" id="IPR027373">
    <property type="entry name" value="RHH_dom"/>
</dbReference>
<dbReference type="Proteomes" id="UP001431634">
    <property type="component" value="Unassembled WGS sequence"/>
</dbReference>
<dbReference type="RefSeq" id="WP_281448878.1">
    <property type="nucleotide sequence ID" value="NZ_JASBAO010000001.1"/>
</dbReference>
<sequence length="74" mass="8344">MTNPYLQKRSLQLSGHKTSVALETEFWQILEEMADINHNTLAAFIATVDTTRNPDLPLSSALRLTALKFVMNKP</sequence>
<gene>
    <name evidence="2" type="ORF">QJV27_10500</name>
</gene>
<proteinExistence type="predicted"/>
<name>A0ABT6Q3W0_9PROT</name>
<comment type="caution">
    <text evidence="2">The sequence shown here is derived from an EMBL/GenBank/DDBJ whole genome shotgun (WGS) entry which is preliminary data.</text>
</comment>